<dbReference type="GO" id="GO:0016747">
    <property type="term" value="F:acyltransferase activity, transferring groups other than amino-acyl groups"/>
    <property type="evidence" value="ECO:0007669"/>
    <property type="project" value="InterPro"/>
</dbReference>
<proteinExistence type="predicted"/>
<keyword evidence="2" id="KW-0689">Ribosomal protein</keyword>
<name>K9UGJ7_CHAP6</name>
<dbReference type="InterPro" id="IPR027455">
    <property type="entry name" value="Sper_AcTfrase_N"/>
</dbReference>
<accession>K9UGJ7</accession>
<dbReference type="InterPro" id="IPR000182">
    <property type="entry name" value="GNAT_dom"/>
</dbReference>
<evidence type="ECO:0000259" key="1">
    <source>
        <dbReference type="PROSITE" id="PS51186"/>
    </source>
</evidence>
<organism evidence="2 3">
    <name type="scientific">Chamaesiphon minutus (strain ATCC 27169 / PCC 6605)</name>
    <dbReference type="NCBI Taxonomy" id="1173020"/>
    <lineage>
        <taxon>Bacteria</taxon>
        <taxon>Bacillati</taxon>
        <taxon>Cyanobacteriota</taxon>
        <taxon>Cyanophyceae</taxon>
        <taxon>Gomontiellales</taxon>
        <taxon>Chamaesiphonaceae</taxon>
        <taxon>Chamaesiphon</taxon>
    </lineage>
</organism>
<keyword evidence="2" id="KW-0808">Transferase</keyword>
<keyword evidence="3" id="KW-1185">Reference proteome</keyword>
<dbReference type="Pfam" id="PF00583">
    <property type="entry name" value="Acetyltransf_1"/>
    <property type="match status" value="1"/>
</dbReference>
<dbReference type="Proteomes" id="UP000010366">
    <property type="component" value="Chromosome"/>
</dbReference>
<evidence type="ECO:0000313" key="2">
    <source>
        <dbReference type="EMBL" id="AFY93314.1"/>
    </source>
</evidence>
<dbReference type="RefSeq" id="WP_015159465.1">
    <property type="nucleotide sequence ID" value="NC_019697.1"/>
</dbReference>
<dbReference type="EMBL" id="CP003600">
    <property type="protein sequence ID" value="AFY93314.1"/>
    <property type="molecule type" value="Genomic_DNA"/>
</dbReference>
<dbReference type="Gene3D" id="1.10.287.900">
    <property type="entry name" value="The crystal structure of the spermine/spermidine acetyltransferase from enterococcus faecali"/>
    <property type="match status" value="1"/>
</dbReference>
<dbReference type="InterPro" id="IPR016181">
    <property type="entry name" value="Acyl_CoA_acyltransferase"/>
</dbReference>
<dbReference type="OrthoDB" id="9127144at2"/>
<dbReference type="GO" id="GO:0005840">
    <property type="term" value="C:ribosome"/>
    <property type="evidence" value="ECO:0007669"/>
    <property type="project" value="UniProtKB-KW"/>
</dbReference>
<dbReference type="SUPFAM" id="SSF55729">
    <property type="entry name" value="Acyl-CoA N-acyltransferases (Nat)"/>
    <property type="match status" value="1"/>
</dbReference>
<keyword evidence="2" id="KW-0687">Ribonucleoprotein</keyword>
<reference evidence="2 3" key="1">
    <citation type="submission" date="2012-05" db="EMBL/GenBank/DDBJ databases">
        <title>Finished chromosome of genome of Chamaesiphon sp. PCC 6605.</title>
        <authorList>
            <consortium name="US DOE Joint Genome Institute"/>
            <person name="Gugger M."/>
            <person name="Coursin T."/>
            <person name="Rippka R."/>
            <person name="Tandeau De Marsac N."/>
            <person name="Huntemann M."/>
            <person name="Wei C.-L."/>
            <person name="Han J."/>
            <person name="Detter J.C."/>
            <person name="Han C."/>
            <person name="Tapia R."/>
            <person name="Chen A."/>
            <person name="Kyrpides N."/>
            <person name="Mavromatis K."/>
            <person name="Markowitz V."/>
            <person name="Szeto E."/>
            <person name="Ivanova N."/>
            <person name="Pagani I."/>
            <person name="Pati A."/>
            <person name="Goodwin L."/>
            <person name="Nordberg H.P."/>
            <person name="Cantor M.N."/>
            <person name="Hua S.X."/>
            <person name="Woyke T."/>
            <person name="Kerfeld C.A."/>
        </authorList>
    </citation>
    <scope>NUCLEOTIDE SEQUENCE [LARGE SCALE GENOMIC DNA]</scope>
    <source>
        <strain evidence="3">ATCC 27169 / PCC 6605</strain>
    </source>
</reference>
<gene>
    <name evidence="2" type="ORF">Cha6605_2231</name>
</gene>
<evidence type="ECO:0000313" key="3">
    <source>
        <dbReference type="Proteomes" id="UP000010366"/>
    </source>
</evidence>
<dbReference type="AlphaFoldDB" id="K9UGJ7"/>
<dbReference type="HOGENOM" id="CLU_111226_4_0_3"/>
<feature type="domain" description="N-acetyltransferase" evidence="1">
    <location>
        <begin position="8"/>
        <end position="152"/>
    </location>
</feature>
<dbReference type="CDD" id="cd04301">
    <property type="entry name" value="NAT_SF"/>
    <property type="match status" value="1"/>
</dbReference>
<dbReference type="KEGG" id="cmp:Cha6605_2231"/>
<sequence length="159" mass="18130">MSETNIEVTLREITKDNWRDILRLKVAPSQEQFVASNAMSIAEAHFNPEVAWFRAIYAGDVPVGFLMLEDDVVRQEYFLWRLMIDEQYQGRGYGRKALELFFAHVKTRPGADAVETSCVPAKGGPGSFYEKMGFVYTGQEENGELVMRRELRSRKGVGL</sequence>
<dbReference type="eggNOG" id="COG0456">
    <property type="taxonomic scope" value="Bacteria"/>
</dbReference>
<dbReference type="PROSITE" id="PS51186">
    <property type="entry name" value="GNAT"/>
    <property type="match status" value="1"/>
</dbReference>
<dbReference type="Gene3D" id="3.40.630.30">
    <property type="match status" value="1"/>
</dbReference>
<protein>
    <submittedName>
        <fullName evidence="2">Acetyltransferase, ribosomal protein N-acetylase</fullName>
    </submittedName>
</protein>
<dbReference type="PATRIC" id="fig|1173020.3.peg.2535"/>
<dbReference type="STRING" id="1173020.Cha6605_2231"/>